<organism evidence="1">
    <name type="scientific">Zea mays</name>
    <name type="common">Maize</name>
    <dbReference type="NCBI Taxonomy" id="4577"/>
    <lineage>
        <taxon>Eukaryota</taxon>
        <taxon>Viridiplantae</taxon>
        <taxon>Streptophyta</taxon>
        <taxon>Embryophyta</taxon>
        <taxon>Tracheophyta</taxon>
        <taxon>Spermatophyta</taxon>
        <taxon>Magnoliopsida</taxon>
        <taxon>Liliopsida</taxon>
        <taxon>Poales</taxon>
        <taxon>Poaceae</taxon>
        <taxon>PACMAD clade</taxon>
        <taxon>Panicoideae</taxon>
        <taxon>Andropogonodae</taxon>
        <taxon>Andropogoneae</taxon>
        <taxon>Tripsacinae</taxon>
        <taxon>Zea</taxon>
    </lineage>
</organism>
<reference evidence="1" key="1">
    <citation type="submission" date="2015-12" db="EMBL/GenBank/DDBJ databases">
        <title>Update maize B73 reference genome by single molecule sequencing technologies.</title>
        <authorList>
            <consortium name="Maize Genome Sequencing Project"/>
            <person name="Ware D."/>
        </authorList>
    </citation>
    <scope>NUCLEOTIDE SEQUENCE [LARGE SCALE GENOMIC DNA]</scope>
    <source>
        <tissue evidence="1">Seedling</tissue>
    </source>
</reference>
<name>A0A1D6NF82_MAIZE</name>
<proteinExistence type="predicted"/>
<dbReference type="PANTHER" id="PTHR47513:SF1">
    <property type="entry name" value="OS07G0283200 PROTEIN"/>
    <property type="match status" value="1"/>
</dbReference>
<dbReference type="AlphaFoldDB" id="A0A1D6NF82"/>
<protein>
    <submittedName>
        <fullName evidence="1">Uncharacterized protein</fullName>
    </submittedName>
</protein>
<dbReference type="PANTHER" id="PTHR47513">
    <property type="entry name" value="ZINC TRANSPORTER"/>
    <property type="match status" value="1"/>
</dbReference>
<evidence type="ECO:0000313" key="1">
    <source>
        <dbReference type="EMBL" id="ONM39130.1"/>
    </source>
</evidence>
<sequence>MCTLLYSFFQVVPTVVNGGIMAFYFVLWGKGLLACGPLVYVSSSLSTMIFSRSCMVYGAVHLCQGISSSITTYVQLLYWQSMQVLFLEFSLLLYMEGKLTSGKRQVADFKIEFVLYDDSVSLLCVCSLIGGLAAMLVAYYLLSIGWSTRTHSPLYSFGSEPIEKARQTFGVKEMVVPITAGILSALRRVLARRVSLKGSASDSIVKFQLPNWAYLSTVLFGMVLIFYVDNVTEEKLHLVFSSPRHLMVSTGCIIVLEIVYQMDFSLFGFLVCSVILGLGIFETTSLERSKKSPLETHELSNGVFHNQLPITELPS</sequence>
<accession>A0A1D6NF82</accession>
<gene>
    <name evidence="1" type="ORF">ZEAMMB73_Zm00001d043809</name>
</gene>
<dbReference type="EMBL" id="CM007649">
    <property type="protein sequence ID" value="ONM39130.1"/>
    <property type="molecule type" value="Genomic_DNA"/>
</dbReference>